<dbReference type="Pfam" id="PF03009">
    <property type="entry name" value="GDPD"/>
    <property type="match status" value="1"/>
</dbReference>
<feature type="domain" description="GP-PDE" evidence="1">
    <location>
        <begin position="2"/>
        <end position="246"/>
    </location>
</feature>
<accession>A0AAC9RU91</accession>
<dbReference type="AlphaFoldDB" id="A0AAC9RU91"/>
<proteinExistence type="predicted"/>
<dbReference type="KEGG" id="slz:B5P37_10795"/>
<dbReference type="PANTHER" id="PTHR46211">
    <property type="entry name" value="GLYCEROPHOSPHORYL DIESTER PHOSPHODIESTERASE"/>
    <property type="match status" value="1"/>
</dbReference>
<sequence length="262" mass="30257">MTTIFAHRGLPSQAPENTLASFDLARKIEGVKWIEFDLAITEDEVLIVIHDDDLERTTNTYGEVSQTRYAVIQEASAGAWYHPKYENERILTFEELVVFANRFQMNLNIELKGVTGPNGSLLSERMLQLLQKQIKQLNPDIEVLISSFNFALLKLAEQYLPQYKRAVLFERCAFYNDWRTIVDYCGSSIVHLEDIDITRELVTEIKTSGYTLNMWTVNDKDRANMLINWGVDGLFTDNADQLTHFQHESRKQREKGAPKCKD</sequence>
<gene>
    <name evidence="2" type="ORF">B5P37_10795</name>
</gene>
<dbReference type="SUPFAM" id="SSF51695">
    <property type="entry name" value="PLC-like phosphodiesterases"/>
    <property type="match status" value="1"/>
</dbReference>
<evidence type="ECO:0000313" key="2">
    <source>
        <dbReference type="EMBL" id="ARJ52039.1"/>
    </source>
</evidence>
<dbReference type="EMBL" id="CP020773">
    <property type="protein sequence ID" value="ARJ52039.1"/>
    <property type="molecule type" value="Genomic_DNA"/>
</dbReference>
<protein>
    <submittedName>
        <fullName evidence="2">Glycerophosphoryl diester phosphodiesterase</fullName>
    </submittedName>
</protein>
<evidence type="ECO:0000259" key="1">
    <source>
        <dbReference type="PROSITE" id="PS51704"/>
    </source>
</evidence>
<dbReference type="PROSITE" id="PS51704">
    <property type="entry name" value="GP_PDE"/>
    <property type="match status" value="1"/>
</dbReference>
<dbReference type="PANTHER" id="PTHR46211:SF1">
    <property type="entry name" value="GLYCEROPHOSPHODIESTER PHOSPHODIESTERASE, CYTOPLASMIC"/>
    <property type="match status" value="1"/>
</dbReference>
<keyword evidence="3" id="KW-1185">Reference proteome</keyword>
<name>A0AAC9RU91_9STAP</name>
<dbReference type="InterPro" id="IPR030395">
    <property type="entry name" value="GP_PDE_dom"/>
</dbReference>
<evidence type="ECO:0000313" key="3">
    <source>
        <dbReference type="Proteomes" id="UP000242864"/>
    </source>
</evidence>
<organism evidence="2 3">
    <name type="scientific">Staphylococcus lutrae</name>
    <dbReference type="NCBI Taxonomy" id="155085"/>
    <lineage>
        <taxon>Bacteria</taxon>
        <taxon>Bacillati</taxon>
        <taxon>Bacillota</taxon>
        <taxon>Bacilli</taxon>
        <taxon>Bacillales</taxon>
        <taxon>Staphylococcaceae</taxon>
        <taxon>Staphylococcus</taxon>
    </lineage>
</organism>
<dbReference type="RefSeq" id="WP_085238472.1">
    <property type="nucleotide sequence ID" value="NZ_CP020773.1"/>
</dbReference>
<dbReference type="GO" id="GO:0008081">
    <property type="term" value="F:phosphoric diester hydrolase activity"/>
    <property type="evidence" value="ECO:0007669"/>
    <property type="project" value="InterPro"/>
</dbReference>
<dbReference type="GO" id="GO:0006629">
    <property type="term" value="P:lipid metabolic process"/>
    <property type="evidence" value="ECO:0007669"/>
    <property type="project" value="InterPro"/>
</dbReference>
<reference evidence="2 3" key="1">
    <citation type="submission" date="2017-04" db="EMBL/GenBank/DDBJ databases">
        <authorList>
            <person name="Veseli I.A."/>
            <person name="Tang C."/>
            <person name="Pombert J.-F."/>
        </authorList>
    </citation>
    <scope>NUCLEOTIDE SEQUENCE [LARGE SCALE GENOMIC DNA]</scope>
    <source>
        <strain evidence="2 3">ATCC 700373</strain>
    </source>
</reference>
<dbReference type="Proteomes" id="UP000242864">
    <property type="component" value="Chromosome"/>
</dbReference>
<dbReference type="Gene3D" id="3.20.20.190">
    <property type="entry name" value="Phosphatidylinositol (PI) phosphodiesterase"/>
    <property type="match status" value="1"/>
</dbReference>
<dbReference type="InterPro" id="IPR017946">
    <property type="entry name" value="PLC-like_Pdiesterase_TIM-brl"/>
</dbReference>